<reference evidence="4" key="1">
    <citation type="submission" date="2016-06" db="UniProtKB">
        <authorList>
            <consortium name="WormBaseParasite"/>
        </authorList>
    </citation>
    <scope>IDENTIFICATION</scope>
</reference>
<feature type="compositionally biased region" description="Acidic residues" evidence="1">
    <location>
        <begin position="50"/>
        <end position="80"/>
    </location>
</feature>
<dbReference type="EMBL" id="UZAN01064518">
    <property type="protein sequence ID" value="VDP93747.1"/>
    <property type="molecule type" value="Genomic_DNA"/>
</dbReference>
<evidence type="ECO:0000313" key="3">
    <source>
        <dbReference type="Proteomes" id="UP000272942"/>
    </source>
</evidence>
<feature type="region of interest" description="Disordered" evidence="1">
    <location>
        <begin position="47"/>
        <end position="84"/>
    </location>
</feature>
<dbReference type="Proteomes" id="UP000272942">
    <property type="component" value="Unassembled WGS sequence"/>
</dbReference>
<evidence type="ECO:0000313" key="2">
    <source>
        <dbReference type="EMBL" id="VDP93747.1"/>
    </source>
</evidence>
<organism evidence="4">
    <name type="scientific">Echinostoma caproni</name>
    <dbReference type="NCBI Taxonomy" id="27848"/>
    <lineage>
        <taxon>Eukaryota</taxon>
        <taxon>Metazoa</taxon>
        <taxon>Spiralia</taxon>
        <taxon>Lophotrochozoa</taxon>
        <taxon>Platyhelminthes</taxon>
        <taxon>Trematoda</taxon>
        <taxon>Digenea</taxon>
        <taxon>Plagiorchiida</taxon>
        <taxon>Echinostomata</taxon>
        <taxon>Echinostomatoidea</taxon>
        <taxon>Echinostomatidae</taxon>
        <taxon>Echinostoma</taxon>
    </lineage>
</organism>
<feature type="region of interest" description="Disordered" evidence="1">
    <location>
        <begin position="96"/>
        <end position="119"/>
    </location>
</feature>
<dbReference type="OrthoDB" id="248923at2759"/>
<evidence type="ECO:0000313" key="4">
    <source>
        <dbReference type="WBParaSite" id="ECPE_0001651801-mRNA-1"/>
    </source>
</evidence>
<dbReference type="AlphaFoldDB" id="A0A183BB90"/>
<protein>
    <submittedName>
        <fullName evidence="4">LisH domain-containing protein</fullName>
    </submittedName>
</protein>
<proteinExistence type="predicted"/>
<evidence type="ECO:0000256" key="1">
    <source>
        <dbReference type="SAM" id="MobiDB-lite"/>
    </source>
</evidence>
<gene>
    <name evidence="2" type="ORF">ECPE_LOCUS16475</name>
</gene>
<keyword evidence="3" id="KW-1185">Reference proteome</keyword>
<accession>A0A183BB90</accession>
<name>A0A183BB90_9TREM</name>
<feature type="compositionally biased region" description="Acidic residues" evidence="1">
    <location>
        <begin position="98"/>
        <end position="119"/>
    </location>
</feature>
<sequence length="288" mass="32908">MELTDEFSYVAEHLPLAATDQFAAAHDCPESCEQDSRSHFLQLGQVCSDVESEPEYTDNEHDTDDDLSEELEEDSEENEDLSTKRLMHKYRLARVTEVEEEEMDSTDESDIMEDDDEDDDQDVFDEQVQYKMPLVFLGGTVNEKMPRCCDSDGMCDALRRKKLQALCVIHSHSSKAALDRASNQKEDGFQTETQFLRLEKMRAELEQDLGVELLLKAYNIIQALQEDEEEDVTASEKAVVSLLGEEKATKYYERILQLVLADGAFMDGASTILEYHGTYCAPYQYELQ</sequence>
<reference evidence="2 3" key="2">
    <citation type="submission" date="2018-11" db="EMBL/GenBank/DDBJ databases">
        <authorList>
            <consortium name="Pathogen Informatics"/>
        </authorList>
    </citation>
    <scope>NUCLEOTIDE SEQUENCE [LARGE SCALE GENOMIC DNA]</scope>
    <source>
        <strain evidence="2 3">Egypt</strain>
    </source>
</reference>
<dbReference type="WBParaSite" id="ECPE_0001651801-mRNA-1">
    <property type="protein sequence ID" value="ECPE_0001651801-mRNA-1"/>
    <property type="gene ID" value="ECPE_0001651801"/>
</dbReference>